<evidence type="ECO:0000256" key="4">
    <source>
        <dbReference type="ARBA" id="ARBA00022519"/>
    </source>
</evidence>
<reference evidence="8 9" key="1">
    <citation type="submission" date="2019-09" db="EMBL/GenBank/DDBJ databases">
        <authorList>
            <person name="Depoorter E."/>
        </authorList>
    </citation>
    <scope>NUCLEOTIDE SEQUENCE [LARGE SCALE GENOMIC DNA]</scope>
    <source>
        <strain evidence="8">LMG 13014</strain>
    </source>
</reference>
<dbReference type="InterPro" id="IPR003439">
    <property type="entry name" value="ABC_transporter-like_ATP-bd"/>
</dbReference>
<keyword evidence="5" id="KW-0547">Nucleotide-binding</keyword>
<protein>
    <submittedName>
        <fullName evidence="8">ABC transporter</fullName>
    </submittedName>
</protein>
<dbReference type="EMBL" id="CABVQC010000030">
    <property type="protein sequence ID" value="VWB92257.1"/>
    <property type="molecule type" value="Genomic_DNA"/>
</dbReference>
<dbReference type="GO" id="GO:0005524">
    <property type="term" value="F:ATP binding"/>
    <property type="evidence" value="ECO:0007669"/>
    <property type="project" value="UniProtKB-KW"/>
</dbReference>
<dbReference type="SMART" id="SM00382">
    <property type="entry name" value="AAA"/>
    <property type="match status" value="1"/>
</dbReference>
<dbReference type="CDD" id="cd03214">
    <property type="entry name" value="ABC_Iron-Siderophores_B12_Hemin"/>
    <property type="match status" value="1"/>
</dbReference>
<evidence type="ECO:0000313" key="9">
    <source>
        <dbReference type="Proteomes" id="UP000494261"/>
    </source>
</evidence>
<gene>
    <name evidence="8" type="ORF">BLA13014_04290</name>
</gene>
<evidence type="ECO:0000256" key="2">
    <source>
        <dbReference type="ARBA" id="ARBA00022448"/>
    </source>
</evidence>
<dbReference type="GO" id="GO:0016887">
    <property type="term" value="F:ATP hydrolysis activity"/>
    <property type="evidence" value="ECO:0007669"/>
    <property type="project" value="InterPro"/>
</dbReference>
<sequence length="283" mass="30895">MAARPVALGGARRDDALLVRRDEPPVTHMLDIERVSWSPGGAITVLDSVTLSVAEGEFVGLVGPNGSGKTSLLRCVFRYARPDAGRVALDAQDVWRMRPRAVAQRIAVLQQETPDDFGLTVDELVGMGRTPHLRPFDAESADDRRIVESALHDVGLVERRAQRFASLSGGEKQRALLARALAQQPELLLLDEPTNHLDLRHQLELLARVRRLGIATLATIHDLNLAAAYCDRLHVLAHGRIVASGTPADVLTEALLRDVFGVAALVDRHPVTGRPRITPLHPE</sequence>
<dbReference type="PROSITE" id="PS00211">
    <property type="entry name" value="ABC_TRANSPORTER_1"/>
    <property type="match status" value="1"/>
</dbReference>
<accession>A0A6P2NCV4</accession>
<feature type="domain" description="ABC transporter" evidence="7">
    <location>
        <begin position="30"/>
        <end position="263"/>
    </location>
</feature>
<dbReference type="Proteomes" id="UP000494261">
    <property type="component" value="Unassembled WGS sequence"/>
</dbReference>
<name>A0A6P2NCV4_9BURK</name>
<dbReference type="SUPFAM" id="SSF52540">
    <property type="entry name" value="P-loop containing nucleoside triphosphate hydrolases"/>
    <property type="match status" value="1"/>
</dbReference>
<dbReference type="AlphaFoldDB" id="A0A6P2NCV4"/>
<keyword evidence="4" id="KW-0997">Cell inner membrane</keyword>
<dbReference type="Gene3D" id="3.40.50.300">
    <property type="entry name" value="P-loop containing nucleotide triphosphate hydrolases"/>
    <property type="match status" value="1"/>
</dbReference>
<keyword evidence="4" id="KW-0472">Membrane</keyword>
<evidence type="ECO:0000256" key="1">
    <source>
        <dbReference type="ARBA" id="ARBA00005417"/>
    </source>
</evidence>
<comment type="similarity">
    <text evidence="1">Belongs to the ABC transporter superfamily.</text>
</comment>
<dbReference type="PANTHER" id="PTHR42794">
    <property type="entry name" value="HEMIN IMPORT ATP-BINDING PROTEIN HMUV"/>
    <property type="match status" value="1"/>
</dbReference>
<dbReference type="Pfam" id="PF00005">
    <property type="entry name" value="ABC_tran"/>
    <property type="match status" value="1"/>
</dbReference>
<organism evidence="8 9">
    <name type="scientific">Burkholderia aenigmatica</name>
    <dbReference type="NCBI Taxonomy" id="2015348"/>
    <lineage>
        <taxon>Bacteria</taxon>
        <taxon>Pseudomonadati</taxon>
        <taxon>Pseudomonadota</taxon>
        <taxon>Betaproteobacteria</taxon>
        <taxon>Burkholderiales</taxon>
        <taxon>Burkholderiaceae</taxon>
        <taxon>Burkholderia</taxon>
        <taxon>Burkholderia cepacia complex</taxon>
    </lineage>
</organism>
<evidence type="ECO:0000256" key="5">
    <source>
        <dbReference type="ARBA" id="ARBA00022741"/>
    </source>
</evidence>
<dbReference type="PANTHER" id="PTHR42794:SF2">
    <property type="entry name" value="ABC TRANSPORTER ATP-BINDING PROTEIN"/>
    <property type="match status" value="1"/>
</dbReference>
<proteinExistence type="inferred from homology"/>
<keyword evidence="6" id="KW-0067">ATP-binding</keyword>
<dbReference type="InterPro" id="IPR017871">
    <property type="entry name" value="ABC_transporter-like_CS"/>
</dbReference>
<evidence type="ECO:0000256" key="6">
    <source>
        <dbReference type="ARBA" id="ARBA00022840"/>
    </source>
</evidence>
<evidence type="ECO:0000313" key="8">
    <source>
        <dbReference type="EMBL" id="VWB92257.1"/>
    </source>
</evidence>
<evidence type="ECO:0000256" key="3">
    <source>
        <dbReference type="ARBA" id="ARBA00022475"/>
    </source>
</evidence>
<keyword evidence="2" id="KW-0813">Transport</keyword>
<dbReference type="FunFam" id="3.40.50.300:FF:000134">
    <property type="entry name" value="Iron-enterobactin ABC transporter ATP-binding protein"/>
    <property type="match status" value="1"/>
</dbReference>
<evidence type="ECO:0000259" key="7">
    <source>
        <dbReference type="PROSITE" id="PS50893"/>
    </source>
</evidence>
<dbReference type="InterPro" id="IPR027417">
    <property type="entry name" value="P-loop_NTPase"/>
</dbReference>
<dbReference type="InterPro" id="IPR003593">
    <property type="entry name" value="AAA+_ATPase"/>
</dbReference>
<dbReference type="PROSITE" id="PS50893">
    <property type="entry name" value="ABC_TRANSPORTER_2"/>
    <property type="match status" value="1"/>
</dbReference>
<keyword evidence="3" id="KW-1003">Cell membrane</keyword>